<feature type="domain" description="Flavin reductase like" evidence="4">
    <location>
        <begin position="2"/>
        <end position="170"/>
    </location>
</feature>
<protein>
    <submittedName>
        <fullName evidence="5">Flavin reductase family protein</fullName>
    </submittedName>
</protein>
<dbReference type="PANTHER" id="PTHR43567">
    <property type="entry name" value="FLAVOREDOXIN-RELATED-RELATED"/>
    <property type="match status" value="1"/>
</dbReference>
<gene>
    <name evidence="5" type="ORF">GCM10009838_67290</name>
</gene>
<keyword evidence="6" id="KW-1185">Reference proteome</keyword>
<dbReference type="InterPro" id="IPR012349">
    <property type="entry name" value="Split_barrel_FMN-bd"/>
</dbReference>
<evidence type="ECO:0000256" key="1">
    <source>
        <dbReference type="ARBA" id="ARBA00001917"/>
    </source>
</evidence>
<organism evidence="5 6">
    <name type="scientific">Catenulispora subtropica</name>
    <dbReference type="NCBI Taxonomy" id="450798"/>
    <lineage>
        <taxon>Bacteria</taxon>
        <taxon>Bacillati</taxon>
        <taxon>Actinomycetota</taxon>
        <taxon>Actinomycetes</taxon>
        <taxon>Catenulisporales</taxon>
        <taxon>Catenulisporaceae</taxon>
        <taxon>Catenulispora</taxon>
    </lineage>
</organism>
<dbReference type="EMBL" id="BAAAQM010000050">
    <property type="protein sequence ID" value="GAA1993695.1"/>
    <property type="molecule type" value="Genomic_DNA"/>
</dbReference>
<accession>A0ABN2SWC3</accession>
<dbReference type="InterPro" id="IPR052174">
    <property type="entry name" value="Flavoredoxin"/>
</dbReference>
<comment type="cofactor">
    <cofactor evidence="1">
        <name>FMN</name>
        <dbReference type="ChEBI" id="CHEBI:58210"/>
    </cofactor>
</comment>
<evidence type="ECO:0000256" key="3">
    <source>
        <dbReference type="ARBA" id="ARBA00038054"/>
    </source>
</evidence>
<comment type="similarity">
    <text evidence="3">Belongs to the flavoredoxin family.</text>
</comment>
<proteinExistence type="inferred from homology"/>
<dbReference type="SUPFAM" id="SSF50475">
    <property type="entry name" value="FMN-binding split barrel"/>
    <property type="match status" value="1"/>
</dbReference>
<dbReference type="Pfam" id="PF01613">
    <property type="entry name" value="Flavin_Reduct"/>
    <property type="match status" value="1"/>
</dbReference>
<dbReference type="InterPro" id="IPR002563">
    <property type="entry name" value="Flavin_Rdtase-like_dom"/>
</dbReference>
<evidence type="ECO:0000313" key="6">
    <source>
        <dbReference type="Proteomes" id="UP001499854"/>
    </source>
</evidence>
<dbReference type="Gene3D" id="2.30.110.10">
    <property type="entry name" value="Electron Transport, Fmn-binding Protein, Chain A"/>
    <property type="match status" value="1"/>
</dbReference>
<evidence type="ECO:0000256" key="2">
    <source>
        <dbReference type="ARBA" id="ARBA00022630"/>
    </source>
</evidence>
<evidence type="ECO:0000313" key="5">
    <source>
        <dbReference type="EMBL" id="GAA1993695.1"/>
    </source>
</evidence>
<reference evidence="5 6" key="1">
    <citation type="journal article" date="2019" name="Int. J. Syst. Evol. Microbiol.">
        <title>The Global Catalogue of Microorganisms (GCM) 10K type strain sequencing project: providing services to taxonomists for standard genome sequencing and annotation.</title>
        <authorList>
            <consortium name="The Broad Institute Genomics Platform"/>
            <consortium name="The Broad Institute Genome Sequencing Center for Infectious Disease"/>
            <person name="Wu L."/>
            <person name="Ma J."/>
        </authorList>
    </citation>
    <scope>NUCLEOTIDE SEQUENCE [LARGE SCALE GENOMIC DNA]</scope>
    <source>
        <strain evidence="5 6">JCM 16013</strain>
    </source>
</reference>
<sequence length="184" mass="20054">MVLLTTENDDGSPNLAPMSSAWALGQTIVLGLGKDGQTGHNLSRRPELVVNVPGPHLWRQVERLAGVTGRHPVPETKPAGCRYVADKFGEAGLTPRASEAVRPPRVAECGLQFEARAARVQPDSAKDFLIVEAEVLKVHADPAIVVPGTDHVEPGAWEPLIYNFRHYFGLSEELGFSYRSQTPR</sequence>
<dbReference type="Proteomes" id="UP001499854">
    <property type="component" value="Unassembled WGS sequence"/>
</dbReference>
<evidence type="ECO:0000259" key="4">
    <source>
        <dbReference type="Pfam" id="PF01613"/>
    </source>
</evidence>
<dbReference type="PANTHER" id="PTHR43567:SF1">
    <property type="entry name" value="FLAVOREDOXIN"/>
    <property type="match status" value="1"/>
</dbReference>
<comment type="caution">
    <text evidence="5">The sequence shown here is derived from an EMBL/GenBank/DDBJ whole genome shotgun (WGS) entry which is preliminary data.</text>
</comment>
<name>A0ABN2SWC3_9ACTN</name>
<keyword evidence="2" id="KW-0285">Flavoprotein</keyword>